<evidence type="ECO:0000313" key="8">
    <source>
        <dbReference type="EMBL" id="KAL3738363.1"/>
    </source>
</evidence>
<evidence type="ECO:0000259" key="5">
    <source>
        <dbReference type="Pfam" id="PF18052"/>
    </source>
</evidence>
<dbReference type="Gene3D" id="3.40.50.300">
    <property type="entry name" value="P-loop containing nucleotide triphosphate hydrolases"/>
    <property type="match status" value="1"/>
</dbReference>
<dbReference type="Proteomes" id="UP001634007">
    <property type="component" value="Unassembled WGS sequence"/>
</dbReference>
<feature type="domain" description="Disease resistance protein winged helix" evidence="6">
    <location>
        <begin position="453"/>
        <end position="527"/>
    </location>
</feature>
<feature type="domain" description="NB-ARC" evidence="4">
    <location>
        <begin position="164"/>
        <end position="337"/>
    </location>
</feature>
<dbReference type="SUPFAM" id="SSF52058">
    <property type="entry name" value="L domain-like"/>
    <property type="match status" value="1"/>
</dbReference>
<comment type="caution">
    <text evidence="8">The sequence shown here is derived from an EMBL/GenBank/DDBJ whole genome shotgun (WGS) entry which is preliminary data.</text>
</comment>
<dbReference type="PANTHER" id="PTHR23155">
    <property type="entry name" value="DISEASE RESISTANCE PROTEIN RP"/>
    <property type="match status" value="1"/>
</dbReference>
<name>A0ABD3KG94_EUCGL</name>
<evidence type="ECO:0000256" key="2">
    <source>
        <dbReference type="ARBA" id="ARBA00022741"/>
    </source>
</evidence>
<dbReference type="GO" id="GO:0000166">
    <property type="term" value="F:nucleotide binding"/>
    <property type="evidence" value="ECO:0007669"/>
    <property type="project" value="UniProtKB-KW"/>
</dbReference>
<dbReference type="Pfam" id="PF18052">
    <property type="entry name" value="Rx_N"/>
    <property type="match status" value="1"/>
</dbReference>
<dbReference type="PRINTS" id="PR00364">
    <property type="entry name" value="DISEASERSIST"/>
</dbReference>
<protein>
    <submittedName>
        <fullName evidence="8">Uncharacterized protein</fullName>
    </submittedName>
</protein>
<dbReference type="InterPro" id="IPR058922">
    <property type="entry name" value="WHD_DRP"/>
</dbReference>
<accession>A0ABD3KG94</accession>
<dbReference type="FunFam" id="1.10.10.10:FF:000322">
    <property type="entry name" value="Probable disease resistance protein At1g63360"/>
    <property type="match status" value="1"/>
</dbReference>
<keyword evidence="2" id="KW-0547">Nucleotide-binding</keyword>
<evidence type="ECO:0000259" key="6">
    <source>
        <dbReference type="Pfam" id="PF23559"/>
    </source>
</evidence>
<dbReference type="Pfam" id="PF23598">
    <property type="entry name" value="LRR_14"/>
    <property type="match status" value="1"/>
</dbReference>
<dbReference type="Gene3D" id="3.80.10.10">
    <property type="entry name" value="Ribonuclease Inhibitor"/>
    <property type="match status" value="2"/>
</dbReference>
<dbReference type="Pfam" id="PF23559">
    <property type="entry name" value="WHD_DRP"/>
    <property type="match status" value="1"/>
</dbReference>
<dbReference type="CDD" id="cd14798">
    <property type="entry name" value="RX-CC_like"/>
    <property type="match status" value="1"/>
</dbReference>
<keyword evidence="3" id="KW-0611">Plant defense</keyword>
<dbReference type="GO" id="GO:0006952">
    <property type="term" value="P:defense response"/>
    <property type="evidence" value="ECO:0007669"/>
    <property type="project" value="UniProtKB-KW"/>
</dbReference>
<evidence type="ECO:0000256" key="3">
    <source>
        <dbReference type="ARBA" id="ARBA00022821"/>
    </source>
</evidence>
<evidence type="ECO:0000259" key="7">
    <source>
        <dbReference type="Pfam" id="PF23598"/>
    </source>
</evidence>
<dbReference type="SUPFAM" id="SSF52540">
    <property type="entry name" value="P-loop containing nucleoside triphosphate hydrolases"/>
    <property type="match status" value="2"/>
</dbReference>
<dbReference type="FunFam" id="3.40.50.300:FF:001091">
    <property type="entry name" value="Probable disease resistance protein At1g61300"/>
    <property type="match status" value="1"/>
</dbReference>
<dbReference type="Pfam" id="PF00931">
    <property type="entry name" value="NB-ARC"/>
    <property type="match status" value="1"/>
</dbReference>
<dbReference type="InterPro" id="IPR055414">
    <property type="entry name" value="LRR_R13L4/SHOC2-like"/>
</dbReference>
<dbReference type="Gene3D" id="1.10.10.10">
    <property type="entry name" value="Winged helix-like DNA-binding domain superfamily/Winged helix DNA-binding domain"/>
    <property type="match status" value="1"/>
</dbReference>
<feature type="domain" description="Disease resistance R13L4/SHOC-2-like LRR" evidence="7">
    <location>
        <begin position="604"/>
        <end position="893"/>
    </location>
</feature>
<dbReference type="InterPro" id="IPR038005">
    <property type="entry name" value="RX-like_CC"/>
</dbReference>
<dbReference type="AlphaFoldDB" id="A0ABD3KG94"/>
<dbReference type="InterPro" id="IPR032675">
    <property type="entry name" value="LRR_dom_sf"/>
</dbReference>
<dbReference type="Gene3D" id="1.20.5.4130">
    <property type="match status" value="1"/>
</dbReference>
<evidence type="ECO:0000313" key="9">
    <source>
        <dbReference type="Proteomes" id="UP001634007"/>
    </source>
</evidence>
<evidence type="ECO:0000259" key="4">
    <source>
        <dbReference type="Pfam" id="PF00931"/>
    </source>
</evidence>
<organism evidence="8 9">
    <name type="scientific">Eucalyptus globulus</name>
    <name type="common">Tasmanian blue gum</name>
    <dbReference type="NCBI Taxonomy" id="34317"/>
    <lineage>
        <taxon>Eukaryota</taxon>
        <taxon>Viridiplantae</taxon>
        <taxon>Streptophyta</taxon>
        <taxon>Embryophyta</taxon>
        <taxon>Tracheophyta</taxon>
        <taxon>Spermatophyta</taxon>
        <taxon>Magnoliopsida</taxon>
        <taxon>eudicotyledons</taxon>
        <taxon>Gunneridae</taxon>
        <taxon>Pentapetalae</taxon>
        <taxon>rosids</taxon>
        <taxon>malvids</taxon>
        <taxon>Myrtales</taxon>
        <taxon>Myrtaceae</taxon>
        <taxon>Myrtoideae</taxon>
        <taxon>Eucalypteae</taxon>
        <taxon>Eucalyptus</taxon>
    </lineage>
</organism>
<dbReference type="InterPro" id="IPR027417">
    <property type="entry name" value="P-loop_NTPase"/>
</dbReference>
<keyword evidence="9" id="KW-1185">Reference proteome</keyword>
<dbReference type="EMBL" id="JBJKBG010000005">
    <property type="protein sequence ID" value="KAL3738363.1"/>
    <property type="molecule type" value="Genomic_DNA"/>
</dbReference>
<dbReference type="InterPro" id="IPR041118">
    <property type="entry name" value="Rx_N"/>
</dbReference>
<evidence type="ECO:0000256" key="1">
    <source>
        <dbReference type="ARBA" id="ARBA00022737"/>
    </source>
</evidence>
<keyword evidence="1" id="KW-0677">Repeat</keyword>
<dbReference type="InterPro" id="IPR002182">
    <property type="entry name" value="NB-ARC"/>
</dbReference>
<gene>
    <name evidence="8" type="ORF">ACJRO7_019831</name>
</gene>
<dbReference type="InterPro" id="IPR036388">
    <property type="entry name" value="WH-like_DNA-bd_sf"/>
</dbReference>
<dbReference type="GO" id="GO:0051707">
    <property type="term" value="P:response to other organism"/>
    <property type="evidence" value="ECO:0007669"/>
    <property type="project" value="UniProtKB-ARBA"/>
</dbReference>
<feature type="domain" description="Disease resistance N-terminal" evidence="5">
    <location>
        <begin position="5"/>
        <end position="87"/>
    </location>
</feature>
<proteinExistence type="predicted"/>
<dbReference type="PANTHER" id="PTHR23155:SF1185">
    <property type="entry name" value="DISEASE RESISTANCE RPP8-LIKE PROTEIN 3-RELATED"/>
    <property type="match status" value="1"/>
</dbReference>
<sequence length="932" mass="107186">MAESVVSFAVETIGNLLIHEAKFLRGVEDKVKDLHCELRQVQALLRNVDARRERNEVLEECVAQLRDFAYDAEDVIERYYLKAALTEGQNIIKAYAYFMAKCSCVQVHEVGTEIEGLKSRISEIGDKMQKYGIRPLNEGECETARASTPERTYAHFEEEDFVGREDHIEELVNELLKDGEQQRVISICGMGGLGKTTLAKKVFAHDKVKEHFDGFAWACISQEYRVRDILEGILLKLNPDQREGVTKMKDDELFETLYMTQKQKRCIVVLDDIWTKQAWVGLRNAFPTKDTRSKLLMTTRNREVAQHIDPHCFLNEPQCLSQEESWVLLKKKVFPRTKGLVVEIYSDGSRVGQDIVAGQTVEDIAKQSETEGQIPVITEDMKMLAYKLLEKCAGLPLAVIVLGGLLVHNDWETVHRNINLHFGDKNNVSEVLALSYDNLPSHLRPCFLYLGSFPEDAEIFAMKVLYMWIAEGFVSLNANNRARGISVEDVAKQYVMELVNRGMVQVQFNLSGNIKSFHLHDLMRDLCISKALEESFLSILNIQQDNETENCCASTAIKVESSCKIRRLSLNRNVIPSLKASRRTLVHLRTLMSFGGVKWESRQFQPIFNYCKFLRVLKLENLNVKRSLPKSMGDLVHLRFLSLAGSDFNSLPQSMGNVVCMEFLDLVVTRYITVSIPNVLWKMRRLRYLQLPHKFAIEEKFLCDRKKLRLGTLKNLRTLKNFDSKKCDVNDIDKFTNLQNLTVLDKYGCVKLEMFPQLVEFNLKHLRFLSLYLQYNLWTEGELSKMSNYPHSCKLCIIGKIEKLPEHKSLPQQLRKLVLLFSRLEEDPMPILEKLPHLVVLMLGCWAFTGKEMVCSAGGFPQLKHLLFYGLGDLEEWRAAEGAVPHLSRLGISHCPKLRVVPSRISTYDGRYEIFKKYEKCEIFKKYEKCDL</sequence>
<dbReference type="InterPro" id="IPR044974">
    <property type="entry name" value="Disease_R_plants"/>
</dbReference>
<reference evidence="8 9" key="1">
    <citation type="submission" date="2024-11" db="EMBL/GenBank/DDBJ databases">
        <title>Chromosome-level genome assembly of Eucalyptus globulus Labill. provides insights into its genome evolution.</title>
        <authorList>
            <person name="Li X."/>
        </authorList>
    </citation>
    <scope>NUCLEOTIDE SEQUENCE [LARGE SCALE GENOMIC DNA]</scope>
    <source>
        <strain evidence="8">CL2024</strain>
        <tissue evidence="8">Fresh tender leaves</tissue>
    </source>
</reference>